<dbReference type="UCSC" id="C01A2.6">
    <property type="organism name" value="c. elegans"/>
</dbReference>
<dbReference type="EMBL" id="BX284601">
    <property type="protein sequence ID" value="CAB02701.3"/>
    <property type="molecule type" value="Genomic_DNA"/>
</dbReference>
<organism evidence="3 4">
    <name type="scientific">Caenorhabditis elegans</name>
    <dbReference type="NCBI Taxonomy" id="6239"/>
    <lineage>
        <taxon>Eukaryota</taxon>
        <taxon>Metazoa</taxon>
        <taxon>Ecdysozoa</taxon>
        <taxon>Nematoda</taxon>
        <taxon>Chromadorea</taxon>
        <taxon>Rhabditida</taxon>
        <taxon>Rhabditina</taxon>
        <taxon>Rhabditomorpha</taxon>
        <taxon>Rhabditoidea</taxon>
        <taxon>Rhabditidae</taxon>
        <taxon>Peloderinae</taxon>
        <taxon>Caenorhabditis</taxon>
    </lineage>
</organism>
<dbReference type="AGR" id="WB:WBGene00007218"/>
<sequence length="180" mass="20868">MLCNLLSVIWNFCCGAGNTEATTYDNKDTSSTRPLISDHVAPAPDSASGDVTSRDTEHPPRQKKYLSSTSDLVKLPPSKAQILEAWENGAEPWQSTYSERLEDEKDFYSVCVYDTNPPDDEWRWNGRLDFSLHADPDFIPPWCTVWTKEQEDDLLKKESDAEWEVREQKRLRQERRDRLL</sequence>
<dbReference type="PaxDb" id="6239-C01A2.6"/>
<feature type="region of interest" description="Disordered" evidence="1">
    <location>
        <begin position="23"/>
        <end position="70"/>
    </location>
</feature>
<dbReference type="InParanoid" id="O02210"/>
<dbReference type="GeneID" id="182051"/>
<feature type="signal peptide" evidence="2">
    <location>
        <begin position="1"/>
        <end position="21"/>
    </location>
</feature>
<evidence type="ECO:0000256" key="1">
    <source>
        <dbReference type="SAM" id="MobiDB-lite"/>
    </source>
</evidence>
<dbReference type="Bgee" id="WBGene00007218">
    <property type="expression patterns" value="Expressed in adult organism"/>
</dbReference>
<keyword evidence="4" id="KW-1185">Reference proteome</keyword>
<protein>
    <submittedName>
        <fullName evidence="3">WWE domain-containing protein</fullName>
    </submittedName>
</protein>
<feature type="chain" id="PRO_5023825175" evidence="2">
    <location>
        <begin position="22"/>
        <end position="180"/>
    </location>
</feature>
<dbReference type="RefSeq" id="NP_001361845.1">
    <property type="nucleotide sequence ID" value="NM_001375237.1"/>
</dbReference>
<dbReference type="CTD" id="182051"/>
<dbReference type="SMR" id="O02210"/>
<reference evidence="3 4" key="1">
    <citation type="journal article" date="1998" name="Science">
        <title>Genome sequence of the nematode C. elegans: a platform for investigating biology.</title>
        <authorList>
            <consortium name="The C. elegans sequencing consortium"/>
            <person name="Sulson J.E."/>
            <person name="Waterston R."/>
        </authorList>
    </citation>
    <scope>NUCLEOTIDE SEQUENCE [LARGE SCALE GENOMIC DNA]</scope>
    <source>
        <strain evidence="3 4">Bristol N2</strain>
    </source>
</reference>
<proteinExistence type="predicted"/>
<evidence type="ECO:0000256" key="2">
    <source>
        <dbReference type="SAM" id="SignalP"/>
    </source>
</evidence>
<evidence type="ECO:0000313" key="3">
    <source>
        <dbReference type="EMBL" id="CAB02701.3"/>
    </source>
</evidence>
<dbReference type="KEGG" id="cel:CELE_C01A2.6"/>
<accession>O02210</accession>
<dbReference type="HOGENOM" id="CLU_1497558_0_0_1"/>
<dbReference type="Proteomes" id="UP000001940">
    <property type="component" value="Chromosome I"/>
</dbReference>
<evidence type="ECO:0000313" key="4">
    <source>
        <dbReference type="Proteomes" id="UP000001940"/>
    </source>
</evidence>
<name>O02210_CAEEL</name>
<dbReference type="WormBase" id="C01A2.6">
    <property type="protein sequence ID" value="CE53724"/>
    <property type="gene ID" value="WBGene00007218"/>
</dbReference>
<evidence type="ECO:0000313" key="5">
    <source>
        <dbReference type="WormBase" id="C01A2.6"/>
    </source>
</evidence>
<gene>
    <name evidence="3 5" type="ORF">C01A2.6</name>
    <name evidence="3" type="ORF">CELE_C01A2.6</name>
</gene>
<dbReference type="AlphaFoldDB" id="O02210"/>
<keyword evidence="2" id="KW-0732">Signal</keyword>